<dbReference type="InterPro" id="IPR033412">
    <property type="entry name" value="PFOR_II"/>
</dbReference>
<dbReference type="InterPro" id="IPR002869">
    <property type="entry name" value="Pyrv_flavodox_OxRed_cen"/>
</dbReference>
<evidence type="ECO:0000259" key="4">
    <source>
        <dbReference type="Pfam" id="PF17147"/>
    </source>
</evidence>
<gene>
    <name evidence="5" type="ORF">MNBD_UNCLBAC01-1607</name>
</gene>
<feature type="domain" description="Pyruvate/ketoisovalerate oxidoreductase catalytic" evidence="2">
    <location>
        <begin position="18"/>
        <end position="201"/>
    </location>
</feature>
<evidence type="ECO:0000259" key="3">
    <source>
        <dbReference type="Pfam" id="PF01855"/>
    </source>
</evidence>
<dbReference type="CDD" id="cd07034">
    <property type="entry name" value="TPP_PYR_PFOR_IOR-alpha_like"/>
    <property type="match status" value="1"/>
</dbReference>
<dbReference type="EC" id="1.2.7.-" evidence="5"/>
<accession>A0A3B1DJZ1</accession>
<dbReference type="InterPro" id="IPR019752">
    <property type="entry name" value="Pyrv/ketoisovalerate_OxRed_cat"/>
</dbReference>
<dbReference type="FunFam" id="3.40.50.970:FF:000022">
    <property type="entry name" value="2-oxoglutarate ferredoxin oxidoreductase alpha subunit"/>
    <property type="match status" value="1"/>
</dbReference>
<sequence length="607" mass="66378">MSCEQVNVSRFELLMDAGFGAQKAGDILIKAFAHTGKNVFIEPMIPSEITPPARTRPALSGTIIRVANFDLKNIGHDTKLILASHEIVLDRRLDDGEFNPNCKILLDMGDKARNEESYENVCKRVAKLGLTIYPFEVTEEAAAAIKGLGGKGRNMYYLGMLSYIYNMSEEVMITEIKATFGAKLKEDVLNKNIKLFTSGYQSAKDNTDFSYEVKGAAKNNHEKILIDGNTALAMGIIDAGFKLFSGYPITPATSIMHSLASIFPSYGGIVHQAEDEISAIGTAIGAYFGGVPSITATSGPGLSLKQEFIGYAAASEIPLVVVDVQRSGPSTGMPTKTEQSDMPAVIFGSHGDHTKIVISVGNIVDCFYAPQLARYLTEKLRLPVFIMSDFQMANSYKVLEKPKINAMENANGIEDFVLNHFSLNRLPDDIEMVSDLQDDPGTPEKMHRVTGLNTDASGSVNYFAKTNQRSHAIRNEKVHHVQRALKHPEMFGSVTEGGDILVIGWGTTRGAIAEAVHSCQDQGLAVGGICFRIVYPLPLMLKEIFSKFKKVVTVELAYGDYMKRTPLAMFLRSKTLVDVNPIVSRATGRPISPMTIENAIKEELKDG</sequence>
<feature type="domain" description="Pyruvate flavodoxin/ferredoxin oxidoreductase pyrimidine binding" evidence="3">
    <location>
        <begin position="235"/>
        <end position="405"/>
    </location>
</feature>
<dbReference type="Gene3D" id="3.40.50.970">
    <property type="match status" value="1"/>
</dbReference>
<dbReference type="AlphaFoldDB" id="A0A3B1DJZ1"/>
<dbReference type="GO" id="GO:0016903">
    <property type="term" value="F:oxidoreductase activity, acting on the aldehyde or oxo group of donors"/>
    <property type="evidence" value="ECO:0007669"/>
    <property type="project" value="InterPro"/>
</dbReference>
<dbReference type="GO" id="GO:0006979">
    <property type="term" value="P:response to oxidative stress"/>
    <property type="evidence" value="ECO:0007669"/>
    <property type="project" value="TreeGrafter"/>
</dbReference>
<dbReference type="InterPro" id="IPR002880">
    <property type="entry name" value="Pyrv_Fd/Flavodoxin_OxRdtase_N"/>
</dbReference>
<evidence type="ECO:0000259" key="2">
    <source>
        <dbReference type="Pfam" id="PF01558"/>
    </source>
</evidence>
<dbReference type="Gene3D" id="3.40.920.10">
    <property type="entry name" value="Pyruvate-ferredoxin oxidoreductase, PFOR, domain III"/>
    <property type="match status" value="1"/>
</dbReference>
<dbReference type="PANTHER" id="PTHR32154:SF20">
    <property type="entry name" value="2-OXOGLUTARATE OXIDOREDUCTASE SUBUNIT KORA"/>
    <property type="match status" value="1"/>
</dbReference>
<keyword evidence="1 5" id="KW-0560">Oxidoreductase</keyword>
<dbReference type="Gene3D" id="3.40.50.920">
    <property type="match status" value="1"/>
</dbReference>
<dbReference type="InterPro" id="IPR029061">
    <property type="entry name" value="THDP-binding"/>
</dbReference>
<feature type="domain" description="Pyruvate:ferredoxin oxidoreductase core" evidence="4">
    <location>
        <begin position="499"/>
        <end position="593"/>
    </location>
</feature>
<dbReference type="SUPFAM" id="SSF52922">
    <property type="entry name" value="TK C-terminal domain-like"/>
    <property type="match status" value="1"/>
</dbReference>
<name>A0A3B1DJZ1_9ZZZZ</name>
<dbReference type="SUPFAM" id="SSF53323">
    <property type="entry name" value="Pyruvate-ferredoxin oxidoreductase, PFOR, domain III"/>
    <property type="match status" value="1"/>
</dbReference>
<evidence type="ECO:0000256" key="1">
    <source>
        <dbReference type="ARBA" id="ARBA00023002"/>
    </source>
</evidence>
<dbReference type="InterPro" id="IPR050722">
    <property type="entry name" value="Pyruvate:ferred/Flavod_OxRd"/>
</dbReference>
<dbReference type="Pfam" id="PF01855">
    <property type="entry name" value="POR_N"/>
    <property type="match status" value="1"/>
</dbReference>
<organism evidence="5">
    <name type="scientific">hydrothermal vent metagenome</name>
    <dbReference type="NCBI Taxonomy" id="652676"/>
    <lineage>
        <taxon>unclassified sequences</taxon>
        <taxon>metagenomes</taxon>
        <taxon>ecological metagenomes</taxon>
    </lineage>
</organism>
<protein>
    <submittedName>
        <fullName evidence="5">2-oxoglutarate/2-oxoacid ferredoxin oxidoreductase, gamma subunit / 2-oxoglutarate/2-oxoacid ferredoxin oxidoreductase, alpha subunit</fullName>
        <ecNumber evidence="5">1.2.7.-</ecNumber>
    </submittedName>
</protein>
<dbReference type="SUPFAM" id="SSF52518">
    <property type="entry name" value="Thiamin diphosphate-binding fold (THDP-binding)"/>
    <property type="match status" value="1"/>
</dbReference>
<dbReference type="EMBL" id="UOGJ01000119">
    <property type="protein sequence ID" value="VAX37093.1"/>
    <property type="molecule type" value="Genomic_DNA"/>
</dbReference>
<dbReference type="PANTHER" id="PTHR32154">
    <property type="entry name" value="PYRUVATE-FLAVODOXIN OXIDOREDUCTASE-RELATED"/>
    <property type="match status" value="1"/>
</dbReference>
<dbReference type="Pfam" id="PF01558">
    <property type="entry name" value="POR"/>
    <property type="match status" value="1"/>
</dbReference>
<reference evidence="5" key="1">
    <citation type="submission" date="2018-06" db="EMBL/GenBank/DDBJ databases">
        <authorList>
            <person name="Zhirakovskaya E."/>
        </authorList>
    </citation>
    <scope>NUCLEOTIDE SEQUENCE</scope>
</reference>
<proteinExistence type="predicted"/>
<dbReference type="InterPro" id="IPR009014">
    <property type="entry name" value="Transketo_C/PFOR_II"/>
</dbReference>
<dbReference type="Pfam" id="PF17147">
    <property type="entry name" value="PFOR_II"/>
    <property type="match status" value="1"/>
</dbReference>
<evidence type="ECO:0000313" key="5">
    <source>
        <dbReference type="EMBL" id="VAX37093.1"/>
    </source>
</evidence>